<organism evidence="1 2">
    <name type="scientific">Thalictrum thalictroides</name>
    <name type="common">Rue-anemone</name>
    <name type="synonym">Anemone thalictroides</name>
    <dbReference type="NCBI Taxonomy" id="46969"/>
    <lineage>
        <taxon>Eukaryota</taxon>
        <taxon>Viridiplantae</taxon>
        <taxon>Streptophyta</taxon>
        <taxon>Embryophyta</taxon>
        <taxon>Tracheophyta</taxon>
        <taxon>Spermatophyta</taxon>
        <taxon>Magnoliopsida</taxon>
        <taxon>Ranunculales</taxon>
        <taxon>Ranunculaceae</taxon>
        <taxon>Thalictroideae</taxon>
        <taxon>Thalictrum</taxon>
    </lineage>
</organism>
<dbReference type="Proteomes" id="UP000554482">
    <property type="component" value="Unassembled WGS sequence"/>
</dbReference>
<name>A0A7J6VZC4_THATH</name>
<gene>
    <name evidence="1" type="ORF">FRX31_020355</name>
</gene>
<protein>
    <submittedName>
        <fullName evidence="1">Uncharacterized protein</fullName>
    </submittedName>
</protein>
<evidence type="ECO:0000313" key="2">
    <source>
        <dbReference type="Proteomes" id="UP000554482"/>
    </source>
</evidence>
<dbReference type="EMBL" id="JABWDY010024667">
    <property type="protein sequence ID" value="KAF5190057.1"/>
    <property type="molecule type" value="Genomic_DNA"/>
</dbReference>
<dbReference type="AlphaFoldDB" id="A0A7J6VZC4"/>
<accession>A0A7J6VZC4</accession>
<keyword evidence="2" id="KW-1185">Reference proteome</keyword>
<proteinExistence type="predicted"/>
<sequence length="124" mass="13928">MSECPSHSLYGCATVCRSPSTAFTRLVARATVCPDRSMDDAWWSVAACRRSLRDESLGRWAVAVPLRIRDGLSQSFDGLLTMIRSRDEPSLSLYSYVTIRRSARQSFTFARLMHDDLSHPVNGL</sequence>
<reference evidence="1 2" key="1">
    <citation type="submission" date="2020-06" db="EMBL/GenBank/DDBJ databases">
        <title>Transcriptomic and genomic resources for Thalictrum thalictroides and T. hernandezii: Facilitating candidate gene discovery in an emerging model plant lineage.</title>
        <authorList>
            <person name="Arias T."/>
            <person name="Riano-Pachon D.M."/>
            <person name="Di Stilio V.S."/>
        </authorList>
    </citation>
    <scope>NUCLEOTIDE SEQUENCE [LARGE SCALE GENOMIC DNA]</scope>
    <source>
        <strain evidence="2">cv. WT478/WT964</strain>
        <tissue evidence="1">Leaves</tissue>
    </source>
</reference>
<evidence type="ECO:0000313" key="1">
    <source>
        <dbReference type="EMBL" id="KAF5190057.1"/>
    </source>
</evidence>
<comment type="caution">
    <text evidence="1">The sequence shown here is derived from an EMBL/GenBank/DDBJ whole genome shotgun (WGS) entry which is preliminary data.</text>
</comment>